<reference evidence="2 3" key="1">
    <citation type="submission" date="2020-02" db="EMBL/GenBank/DDBJ databases">
        <authorList>
            <person name="Sun Q."/>
        </authorList>
    </citation>
    <scope>NUCLEOTIDE SEQUENCE [LARGE SCALE GENOMIC DNA]</scope>
    <source>
        <strain evidence="2 3">YIM 13062</strain>
    </source>
</reference>
<name>A0A846TSV5_9MICC</name>
<dbReference type="Pfam" id="PF05656">
    <property type="entry name" value="DUF805"/>
    <property type="match status" value="1"/>
</dbReference>
<dbReference type="GO" id="GO:0005886">
    <property type="term" value="C:plasma membrane"/>
    <property type="evidence" value="ECO:0007669"/>
    <property type="project" value="TreeGrafter"/>
</dbReference>
<evidence type="ECO:0000313" key="3">
    <source>
        <dbReference type="Proteomes" id="UP000521379"/>
    </source>
</evidence>
<dbReference type="EMBL" id="JAAVUN010000013">
    <property type="protein sequence ID" value="NKE09889.1"/>
    <property type="molecule type" value="Genomic_DNA"/>
</dbReference>
<feature type="transmembrane region" description="Helical" evidence="1">
    <location>
        <begin position="64"/>
        <end position="88"/>
    </location>
</feature>
<keyword evidence="1" id="KW-0472">Membrane</keyword>
<gene>
    <name evidence="2" type="ORF">GTW58_08055</name>
</gene>
<dbReference type="Proteomes" id="UP000521379">
    <property type="component" value="Unassembled WGS sequence"/>
</dbReference>
<sequence length="133" mass="14504">MGAMKNFFRKYTQFSGRASRSEFWWAYLGQSLIFLALLALFIIALVTMISSADPYTNEPSGGALAFYLLTLALIGLVSLALLVPTIAVTVRRLHDTNRSGWFYFISFVPMVGGIILLVLCAGEPDPAGAAYDA</sequence>
<keyword evidence="1" id="KW-1133">Transmembrane helix</keyword>
<evidence type="ECO:0000313" key="2">
    <source>
        <dbReference type="EMBL" id="NKE09889.1"/>
    </source>
</evidence>
<comment type="caution">
    <text evidence="2">The sequence shown here is derived from an EMBL/GenBank/DDBJ whole genome shotgun (WGS) entry which is preliminary data.</text>
</comment>
<dbReference type="AlphaFoldDB" id="A0A846TSV5"/>
<feature type="transmembrane region" description="Helical" evidence="1">
    <location>
        <begin position="24"/>
        <end position="52"/>
    </location>
</feature>
<organism evidence="2 3">
    <name type="scientific">Kocuria subflava</name>
    <dbReference type="NCBI Taxonomy" id="1736139"/>
    <lineage>
        <taxon>Bacteria</taxon>
        <taxon>Bacillati</taxon>
        <taxon>Actinomycetota</taxon>
        <taxon>Actinomycetes</taxon>
        <taxon>Micrococcales</taxon>
        <taxon>Micrococcaceae</taxon>
        <taxon>Kocuria</taxon>
    </lineage>
</organism>
<protein>
    <submittedName>
        <fullName evidence="2">DUF805 domain-containing protein</fullName>
    </submittedName>
</protein>
<proteinExistence type="predicted"/>
<keyword evidence="1" id="KW-0812">Transmembrane</keyword>
<feature type="transmembrane region" description="Helical" evidence="1">
    <location>
        <begin position="100"/>
        <end position="119"/>
    </location>
</feature>
<dbReference type="PANTHER" id="PTHR34980:SF2">
    <property type="entry name" value="INNER MEMBRANE PROTEIN YHAH-RELATED"/>
    <property type="match status" value="1"/>
</dbReference>
<evidence type="ECO:0000256" key="1">
    <source>
        <dbReference type="SAM" id="Phobius"/>
    </source>
</evidence>
<dbReference type="PANTHER" id="PTHR34980">
    <property type="entry name" value="INNER MEMBRANE PROTEIN-RELATED-RELATED"/>
    <property type="match status" value="1"/>
</dbReference>
<keyword evidence="3" id="KW-1185">Reference proteome</keyword>
<dbReference type="InterPro" id="IPR008523">
    <property type="entry name" value="DUF805"/>
</dbReference>
<accession>A0A846TSV5</accession>